<name>A0A7T5R0G8_9BACT</name>
<gene>
    <name evidence="1" type="ORF">HYS17_06755</name>
</gene>
<reference evidence="1 2" key="1">
    <citation type="submission" date="2020-07" db="EMBL/GenBank/DDBJ databases">
        <title>Huge and variable diversity of episymbiotic CPR bacteria and DPANN archaea in groundwater ecosystems.</title>
        <authorList>
            <person name="He C.Y."/>
            <person name="Keren R."/>
            <person name="Whittaker M."/>
            <person name="Farag I.F."/>
            <person name="Doudna J."/>
            <person name="Cate J.H.D."/>
            <person name="Banfield J.F."/>
        </authorList>
    </citation>
    <scope>NUCLEOTIDE SEQUENCE [LARGE SCALE GENOMIC DNA]</scope>
    <source>
        <strain evidence="1">NC_groundwater_70_Ag_B-0.1um_54_66</strain>
    </source>
</reference>
<dbReference type="EMBL" id="CP066681">
    <property type="protein sequence ID" value="QQG35258.1"/>
    <property type="molecule type" value="Genomic_DNA"/>
</dbReference>
<organism evidence="1 2">
    <name type="scientific">Micavibrio aeruginosavorus</name>
    <dbReference type="NCBI Taxonomy" id="349221"/>
    <lineage>
        <taxon>Bacteria</taxon>
        <taxon>Pseudomonadati</taxon>
        <taxon>Bdellovibrionota</taxon>
        <taxon>Bdellovibrionia</taxon>
        <taxon>Bdellovibrionales</taxon>
        <taxon>Pseudobdellovibrionaceae</taxon>
        <taxon>Micavibrio</taxon>
    </lineage>
</organism>
<evidence type="ECO:0000313" key="2">
    <source>
        <dbReference type="Proteomes" id="UP000595362"/>
    </source>
</evidence>
<sequence>MALAARQAKTIAVAPKAGRLLENPHPGKILDEEFAEPLEMQPIDIGGLKGAVFLEETF</sequence>
<dbReference type="Proteomes" id="UP000595362">
    <property type="component" value="Chromosome"/>
</dbReference>
<evidence type="ECO:0000313" key="1">
    <source>
        <dbReference type="EMBL" id="QQG35258.1"/>
    </source>
</evidence>
<dbReference type="AlphaFoldDB" id="A0A7T5R0G8"/>
<accession>A0A7T5R0G8</accession>
<protein>
    <submittedName>
        <fullName evidence="1">Uncharacterized protein</fullName>
    </submittedName>
</protein>
<proteinExistence type="predicted"/>